<evidence type="ECO:0000313" key="2">
    <source>
        <dbReference type="EMBL" id="PKB29447.1"/>
    </source>
</evidence>
<evidence type="ECO:0000313" key="3">
    <source>
        <dbReference type="Proteomes" id="UP000232453"/>
    </source>
</evidence>
<reference evidence="2 3" key="1">
    <citation type="submission" date="2017-11" db="EMBL/GenBank/DDBJ databases">
        <title>Sequencing the genomes of 1000 actinobacteria strains.</title>
        <authorList>
            <person name="Klenk H.-P."/>
        </authorList>
    </citation>
    <scope>NUCLEOTIDE SEQUENCE [LARGE SCALE GENOMIC DNA]</scope>
    <source>
        <strain evidence="2 3">DSM 44104</strain>
    </source>
</reference>
<keyword evidence="1" id="KW-0808">Transferase</keyword>
<gene>
    <name evidence="2" type="ORF">ATL51_1077</name>
</gene>
<dbReference type="InterPro" id="IPR044855">
    <property type="entry name" value="CoA-Trfase_III_dom3_sf"/>
</dbReference>
<dbReference type="GO" id="GO:0008410">
    <property type="term" value="F:CoA-transferase activity"/>
    <property type="evidence" value="ECO:0007669"/>
    <property type="project" value="TreeGrafter"/>
</dbReference>
<evidence type="ECO:0000256" key="1">
    <source>
        <dbReference type="ARBA" id="ARBA00022679"/>
    </source>
</evidence>
<dbReference type="PANTHER" id="PTHR48207:SF4">
    <property type="entry name" value="BLL6097 PROTEIN"/>
    <property type="match status" value="1"/>
</dbReference>
<comment type="caution">
    <text evidence="2">The sequence shown here is derived from an EMBL/GenBank/DDBJ whole genome shotgun (WGS) entry which is preliminary data.</text>
</comment>
<dbReference type="InterPro" id="IPR050483">
    <property type="entry name" value="CoA-transferase_III_domain"/>
</dbReference>
<dbReference type="Gene3D" id="3.40.50.10540">
    <property type="entry name" value="Crotonobetainyl-coa:carnitine coa-transferase, domain 1"/>
    <property type="match status" value="1"/>
</dbReference>
<sequence>MGKASPQEREKLAMLMENVMGTDRGEHDMGGALDGLRVIDLASVVMGPYACQILGDLGAEVIKIEPPAGDMTRRTLPQRNPGMGALALNVNRNKRSVALDLKTDAGRAVLDDLLDTADVLVTNMRPGALDRLGLDPGRVAERFPRLVQVRAQGFRSDSELADRAAYDEIVQASSGMVDLMRRATGTPSYAPTILADKVCALTIAYSTLAAVIHQRATGEGQLVEVPMTDTLLAFNLVEHLSGHTFVPAEGPTGFNRSMAAGHEAVATKDGWACILPYTPRNIADFFTAAGRDDLAADERFATSAAMAAHQPELYALIGELAPWRTTDEWAQLCAQYSVPFAPVLAVDDAETDPYVTDGGLLTEAEHPTEGRYRSIGFPVRFTATPGGMRTPAPALGADGADVLRELGRTDDEIAALVADGVLAR</sequence>
<dbReference type="EMBL" id="PHUJ01000003">
    <property type="protein sequence ID" value="PKB29447.1"/>
    <property type="molecule type" value="Genomic_DNA"/>
</dbReference>
<dbReference type="Proteomes" id="UP000232453">
    <property type="component" value="Unassembled WGS sequence"/>
</dbReference>
<dbReference type="PANTHER" id="PTHR48207">
    <property type="entry name" value="SUCCINATE--HYDROXYMETHYLGLUTARATE COA-TRANSFERASE"/>
    <property type="match status" value="1"/>
</dbReference>
<dbReference type="InterPro" id="IPR023606">
    <property type="entry name" value="CoA-Trfase_III_dom_1_sf"/>
</dbReference>
<name>A0AA44ULA9_PSEA5</name>
<dbReference type="InterPro" id="IPR003673">
    <property type="entry name" value="CoA-Trfase_fam_III"/>
</dbReference>
<protein>
    <submittedName>
        <fullName evidence="2">Crotonobetainyl-CoA:carnitine CoA-transferase CaiB-like acyl-CoA transferase</fullName>
    </submittedName>
</protein>
<dbReference type="Gene3D" id="3.30.1540.10">
    <property type="entry name" value="formyl-coa transferase, domain 3"/>
    <property type="match status" value="1"/>
</dbReference>
<organism evidence="2 3">
    <name type="scientific">Pseudonocardia alni</name>
    <name type="common">Amycolata alni</name>
    <dbReference type="NCBI Taxonomy" id="33907"/>
    <lineage>
        <taxon>Bacteria</taxon>
        <taxon>Bacillati</taxon>
        <taxon>Actinomycetota</taxon>
        <taxon>Actinomycetes</taxon>
        <taxon>Pseudonocardiales</taxon>
        <taxon>Pseudonocardiaceae</taxon>
        <taxon>Pseudonocardia</taxon>
    </lineage>
</organism>
<proteinExistence type="predicted"/>
<dbReference type="SUPFAM" id="SSF89796">
    <property type="entry name" value="CoA-transferase family III (CaiB/BaiF)"/>
    <property type="match status" value="1"/>
</dbReference>
<dbReference type="Pfam" id="PF02515">
    <property type="entry name" value="CoA_transf_3"/>
    <property type="match status" value="1"/>
</dbReference>
<dbReference type="AlphaFoldDB" id="A0AA44ULA9"/>
<accession>A0AA44ULA9</accession>